<dbReference type="InterPro" id="IPR017452">
    <property type="entry name" value="GPCR_Rhodpsn_7TM"/>
</dbReference>
<dbReference type="SUPFAM" id="SSF81321">
    <property type="entry name" value="Family A G protein-coupled receptor-like"/>
    <property type="match status" value="1"/>
</dbReference>
<evidence type="ECO:0000313" key="11">
    <source>
        <dbReference type="EnsemblMetazoa" id="BGLB028112-PA"/>
    </source>
</evidence>
<dbReference type="Gene3D" id="1.20.1070.10">
    <property type="entry name" value="Rhodopsin 7-helix transmembrane proteins"/>
    <property type="match status" value="1"/>
</dbReference>
<evidence type="ECO:0000256" key="4">
    <source>
        <dbReference type="ARBA" id="ARBA00023040"/>
    </source>
</evidence>
<dbReference type="PANTHER" id="PTHR24243:SF208">
    <property type="entry name" value="PYROKININ-1 RECEPTOR"/>
    <property type="match status" value="1"/>
</dbReference>
<dbReference type="Pfam" id="PF00001">
    <property type="entry name" value="7tm_1"/>
    <property type="match status" value="1"/>
</dbReference>
<evidence type="ECO:0000256" key="2">
    <source>
        <dbReference type="ARBA" id="ARBA00022692"/>
    </source>
</evidence>
<feature type="domain" description="G-protein coupled receptors family 1 profile" evidence="10">
    <location>
        <begin position="1"/>
        <end position="262"/>
    </location>
</feature>
<dbReference type="OrthoDB" id="6276488at2759"/>
<feature type="transmembrane region" description="Helical" evidence="8">
    <location>
        <begin position="239"/>
        <end position="263"/>
    </location>
</feature>
<feature type="signal peptide" evidence="9">
    <location>
        <begin position="1"/>
        <end position="25"/>
    </location>
</feature>
<keyword evidence="6" id="KW-0675">Receptor</keyword>
<name>A0A2C9L7Z7_BIOGL</name>
<feature type="chain" id="PRO_5011976808" description="G-protein coupled receptors family 1 profile domain-containing protein" evidence="9">
    <location>
        <begin position="26"/>
        <end position="282"/>
    </location>
</feature>
<keyword evidence="5 8" id="KW-0472">Membrane</keyword>
<dbReference type="GO" id="GO:0016020">
    <property type="term" value="C:membrane"/>
    <property type="evidence" value="ECO:0007669"/>
    <property type="project" value="UniProtKB-SubCell"/>
</dbReference>
<evidence type="ECO:0000313" key="12">
    <source>
        <dbReference type="Proteomes" id="UP000076420"/>
    </source>
</evidence>
<dbReference type="RefSeq" id="XP_013079826.2">
    <property type="nucleotide sequence ID" value="XM_013224372.2"/>
</dbReference>
<dbReference type="Proteomes" id="UP000076420">
    <property type="component" value="Unassembled WGS sequence"/>
</dbReference>
<dbReference type="GO" id="GO:0004930">
    <property type="term" value="F:G protein-coupled receptor activity"/>
    <property type="evidence" value="ECO:0007669"/>
    <property type="project" value="UniProtKB-KW"/>
</dbReference>
<keyword evidence="2 8" id="KW-0812">Transmembrane</keyword>
<gene>
    <name evidence="11" type="primary">106065533</name>
</gene>
<sequence length="282" mass="32562">MGLRKSVNMSLFAMSLSDLIGLTFQIWHNFCQNPYLENTDIPVDFMTVQILTAGCPNIAMTRITCWITMYITAERCLSVLVPFKVQRILTFRRTLIILILIYSINLSFFLPIYAADYLSWKYFPSLNMTKISIYRWDNIATINVLLDMSHLTLSVIAFVFVVAFTSILVVIMKKSSKWRATVTFSKHQNVAQPRRENKTIGMVVMVATVLIVCYTPGVTCSLIRTVSPEFNLFAQQVNLYQVIWSFCFLFHSINSSINVIVYYKKSSKYRNTFQELFPAFKS</sequence>
<organism evidence="11 12">
    <name type="scientific">Biomphalaria glabrata</name>
    <name type="common">Bloodfluke planorb</name>
    <name type="synonym">Freshwater snail</name>
    <dbReference type="NCBI Taxonomy" id="6526"/>
    <lineage>
        <taxon>Eukaryota</taxon>
        <taxon>Metazoa</taxon>
        <taxon>Spiralia</taxon>
        <taxon>Lophotrochozoa</taxon>
        <taxon>Mollusca</taxon>
        <taxon>Gastropoda</taxon>
        <taxon>Heterobranchia</taxon>
        <taxon>Euthyneura</taxon>
        <taxon>Panpulmonata</taxon>
        <taxon>Hygrophila</taxon>
        <taxon>Lymnaeoidea</taxon>
        <taxon>Planorbidae</taxon>
        <taxon>Biomphalaria</taxon>
    </lineage>
</organism>
<feature type="transmembrane region" description="Helical" evidence="8">
    <location>
        <begin position="151"/>
        <end position="171"/>
    </location>
</feature>
<keyword evidence="3 8" id="KW-1133">Transmembrane helix</keyword>
<evidence type="ECO:0000256" key="3">
    <source>
        <dbReference type="ARBA" id="ARBA00022989"/>
    </source>
</evidence>
<dbReference type="PROSITE" id="PS50262">
    <property type="entry name" value="G_PROTEIN_RECEP_F1_2"/>
    <property type="match status" value="1"/>
</dbReference>
<dbReference type="VEuPathDB" id="VectorBase:BGLB028112"/>
<dbReference type="VEuPathDB" id="VectorBase:BGLAX_030687"/>
<dbReference type="PANTHER" id="PTHR24243">
    <property type="entry name" value="G-PROTEIN COUPLED RECEPTOR"/>
    <property type="match status" value="1"/>
</dbReference>
<keyword evidence="7" id="KW-0807">Transducer</keyword>
<evidence type="ECO:0000256" key="6">
    <source>
        <dbReference type="ARBA" id="ARBA00023170"/>
    </source>
</evidence>
<protein>
    <recommendedName>
        <fullName evidence="10">G-protein coupled receptors family 1 profile domain-containing protein</fullName>
    </recommendedName>
</protein>
<evidence type="ECO:0000256" key="1">
    <source>
        <dbReference type="ARBA" id="ARBA00004141"/>
    </source>
</evidence>
<dbReference type="EnsemblMetazoa" id="BGLB028112-RA">
    <property type="protein sequence ID" value="BGLB028112-PA"/>
    <property type="gene ID" value="BGLB028112"/>
</dbReference>
<feature type="transmembrane region" description="Helical" evidence="8">
    <location>
        <begin position="94"/>
        <end position="114"/>
    </location>
</feature>
<evidence type="ECO:0000256" key="8">
    <source>
        <dbReference type="SAM" id="Phobius"/>
    </source>
</evidence>
<dbReference type="AlphaFoldDB" id="A0A2C9L7Z7"/>
<evidence type="ECO:0000256" key="7">
    <source>
        <dbReference type="ARBA" id="ARBA00023224"/>
    </source>
</evidence>
<dbReference type="STRING" id="6526.A0A2C9L7Z7"/>
<evidence type="ECO:0000256" key="5">
    <source>
        <dbReference type="ARBA" id="ARBA00023136"/>
    </source>
</evidence>
<reference evidence="11" key="1">
    <citation type="submission" date="2020-05" db="UniProtKB">
        <authorList>
            <consortium name="EnsemblMetazoa"/>
        </authorList>
    </citation>
    <scope>IDENTIFICATION</scope>
    <source>
        <strain evidence="11">BB02</strain>
    </source>
</reference>
<evidence type="ECO:0000256" key="9">
    <source>
        <dbReference type="SAM" id="SignalP"/>
    </source>
</evidence>
<feature type="transmembrane region" description="Helical" evidence="8">
    <location>
        <begin position="200"/>
        <end position="219"/>
    </location>
</feature>
<keyword evidence="4" id="KW-0297">G-protein coupled receptor</keyword>
<comment type="subcellular location">
    <subcellularLocation>
        <location evidence="1">Membrane</location>
        <topology evidence="1">Multi-pass membrane protein</topology>
    </subcellularLocation>
</comment>
<dbReference type="InterPro" id="IPR000276">
    <property type="entry name" value="GPCR_Rhodpsn"/>
</dbReference>
<dbReference type="KEGG" id="bgt:106065533"/>
<accession>A0A2C9L7Z7</accession>
<evidence type="ECO:0000259" key="10">
    <source>
        <dbReference type="PROSITE" id="PS50262"/>
    </source>
</evidence>
<keyword evidence="9" id="KW-0732">Signal</keyword>
<proteinExistence type="predicted"/>